<dbReference type="KEGG" id="lrs:PX52LOC_00288"/>
<feature type="chain" id="PRO_5023018120" evidence="2">
    <location>
        <begin position="20"/>
        <end position="520"/>
    </location>
</feature>
<sequence>MRKCLFGLMAVLAVASATRADHVDKLMVEQADKIFAAVKGLGAKNVAVLKFDYRHGATGKPSFTAGSINGLMANRLEHLLVLKNDDQDPVRILADAGPAIANISKKTKSTLSWRTEAGRKEISTITGLPLAWDAKTKLNPDGFVTGEVTLSEDYATTTVKFFGFTKANPTKLVSLYTLDSKSPGSTVASARGVQANSGKIKTDRATLTHAGVSFGLNMKARSKGMDADDTEAAANAAAKDNAAPTAPAPGGPPIIGPAATPPKSGPVQLQVFFDDAEQPYEANGGEPRIQVSPKQGQKVKFKLTNTSATDTYPVILAINGINTNAIDNDSLMDKAPVDQRKWVLGPNESTMIEGFYTTKDGAYKPFEVLPEDESARRYDQMNATYRGKISLLVFGKRLDAAPPVSTDKPGSADAAFETIDDNATANATDLGAAPKGYHNAGSPAKARGMLEKTTHVDASKPKLAVSKGVKAKFAANKKGLIDSSGETRQGGEIQQVKVEYDPQPVANLDITYYTLTGSGN</sequence>
<organism evidence="3 4">
    <name type="scientific">Limnoglobus roseus</name>
    <dbReference type="NCBI Taxonomy" id="2598579"/>
    <lineage>
        <taxon>Bacteria</taxon>
        <taxon>Pseudomonadati</taxon>
        <taxon>Planctomycetota</taxon>
        <taxon>Planctomycetia</taxon>
        <taxon>Gemmatales</taxon>
        <taxon>Gemmataceae</taxon>
        <taxon>Limnoglobus</taxon>
    </lineage>
</organism>
<dbReference type="Proteomes" id="UP000324974">
    <property type="component" value="Chromosome"/>
</dbReference>
<dbReference type="EMBL" id="CP042425">
    <property type="protein sequence ID" value="QEL13431.1"/>
    <property type="molecule type" value="Genomic_DNA"/>
</dbReference>
<evidence type="ECO:0000256" key="1">
    <source>
        <dbReference type="SAM" id="MobiDB-lite"/>
    </source>
</evidence>
<feature type="compositionally biased region" description="Low complexity" evidence="1">
    <location>
        <begin position="232"/>
        <end position="245"/>
    </location>
</feature>
<proteinExistence type="predicted"/>
<dbReference type="RefSeq" id="WP_149108406.1">
    <property type="nucleotide sequence ID" value="NZ_CP042425.1"/>
</dbReference>
<keyword evidence="4" id="KW-1185">Reference proteome</keyword>
<protein>
    <submittedName>
        <fullName evidence="3">Uncharacterized protein</fullName>
    </submittedName>
</protein>
<evidence type="ECO:0000313" key="4">
    <source>
        <dbReference type="Proteomes" id="UP000324974"/>
    </source>
</evidence>
<dbReference type="AlphaFoldDB" id="A0A5C1A2S3"/>
<accession>A0A5C1A2S3</accession>
<evidence type="ECO:0000313" key="3">
    <source>
        <dbReference type="EMBL" id="QEL13431.1"/>
    </source>
</evidence>
<gene>
    <name evidence="3" type="ORF">PX52LOC_00288</name>
</gene>
<name>A0A5C1A2S3_9BACT</name>
<feature type="signal peptide" evidence="2">
    <location>
        <begin position="1"/>
        <end position="19"/>
    </location>
</feature>
<evidence type="ECO:0000256" key="2">
    <source>
        <dbReference type="SAM" id="SignalP"/>
    </source>
</evidence>
<feature type="compositionally biased region" description="Pro residues" evidence="1">
    <location>
        <begin position="246"/>
        <end position="264"/>
    </location>
</feature>
<reference evidence="4" key="1">
    <citation type="submission" date="2019-08" db="EMBL/GenBank/DDBJ databases">
        <title>Limnoglobus roseus gen. nov., sp. nov., a novel freshwater planctomycete with a giant genome from the family Gemmataceae.</title>
        <authorList>
            <person name="Kulichevskaya I.S."/>
            <person name="Naumoff D.G."/>
            <person name="Miroshnikov K."/>
            <person name="Ivanova A."/>
            <person name="Philippov D.A."/>
            <person name="Hakobyan A."/>
            <person name="Rijpstra I.C."/>
            <person name="Sinninghe Damste J.S."/>
            <person name="Liesack W."/>
            <person name="Dedysh S.N."/>
        </authorList>
    </citation>
    <scope>NUCLEOTIDE SEQUENCE [LARGE SCALE GENOMIC DNA]</scope>
    <source>
        <strain evidence="4">PX52</strain>
    </source>
</reference>
<feature type="region of interest" description="Disordered" evidence="1">
    <location>
        <begin position="223"/>
        <end position="266"/>
    </location>
</feature>
<keyword evidence="2" id="KW-0732">Signal</keyword>